<evidence type="ECO:0000259" key="2">
    <source>
        <dbReference type="PROSITE" id="PS50003"/>
    </source>
</evidence>
<dbReference type="InterPro" id="IPR011993">
    <property type="entry name" value="PH-like_dom_sf"/>
</dbReference>
<feature type="region of interest" description="Disordered" evidence="1">
    <location>
        <begin position="279"/>
        <end position="305"/>
    </location>
</feature>
<evidence type="ECO:0000256" key="1">
    <source>
        <dbReference type="SAM" id="MobiDB-lite"/>
    </source>
</evidence>
<dbReference type="SUPFAM" id="SSF50729">
    <property type="entry name" value="PH domain-like"/>
    <property type="match status" value="1"/>
</dbReference>
<dbReference type="EMBL" id="QEAP01000448">
    <property type="protein sequence ID" value="TPX66322.1"/>
    <property type="molecule type" value="Genomic_DNA"/>
</dbReference>
<feature type="compositionally biased region" description="Polar residues" evidence="1">
    <location>
        <begin position="360"/>
        <end position="374"/>
    </location>
</feature>
<sequence length="407" mass="44254">MEIITDDVDELMRTLEQTLDQFPSSRAKGAAAATVMPATVTEALADPAAISGYLSMIPPSVTDRVAEFKTVPWVRRFVVLTRGFLLVFASSAKAEFVLDYLRLSSHSVMTSVIVLREDAPLAFGVGVDADTLWLLSAATKTAKDSWCASIAAEIATAPDVESDRSKQPSAHKIGDANAAYSYSKDVSPSRPSSRSPNPISFPQLDPPILETRSHSFNNGKDGASPILDERYLAKQARKSDMQLEILALQEELEFHQQILYLQQQKIASQMPAYDGREPYTAPYTAPQKQHHRKYSSMSSDATTLRGSWGTAPLHSISEDNQQPPAVFSARTSSLGAPGQAAYHLSRGSPLRIATSPPHSPANQHASSSYPTTRGETPPVDAQAMTRSHSVPAKKASIFNLMARMKKN</sequence>
<dbReference type="SMART" id="SM00233">
    <property type="entry name" value="PH"/>
    <property type="match status" value="1"/>
</dbReference>
<dbReference type="AlphaFoldDB" id="A0A507ER60"/>
<reference evidence="3 4" key="1">
    <citation type="journal article" date="2019" name="Sci. Rep.">
        <title>Comparative genomics of chytrid fungi reveal insights into the obligate biotrophic and pathogenic lifestyle of Synchytrium endobioticum.</title>
        <authorList>
            <person name="van de Vossenberg B.T.L.H."/>
            <person name="Warris S."/>
            <person name="Nguyen H.D.T."/>
            <person name="van Gent-Pelzer M.P.E."/>
            <person name="Joly D.L."/>
            <person name="van de Geest H.C."/>
            <person name="Bonants P.J.M."/>
            <person name="Smith D.S."/>
            <person name="Levesque C.A."/>
            <person name="van der Lee T.A.J."/>
        </authorList>
    </citation>
    <scope>NUCLEOTIDE SEQUENCE [LARGE SCALE GENOMIC DNA]</scope>
    <source>
        <strain evidence="3 4">CBS 675.73</strain>
    </source>
</reference>
<evidence type="ECO:0000313" key="3">
    <source>
        <dbReference type="EMBL" id="TPX66322.1"/>
    </source>
</evidence>
<accession>A0A507ER60</accession>
<feature type="compositionally biased region" description="Low complexity" evidence="1">
    <location>
        <begin position="181"/>
        <end position="202"/>
    </location>
</feature>
<organism evidence="3 4">
    <name type="scientific">Chytriomyces confervae</name>
    <dbReference type="NCBI Taxonomy" id="246404"/>
    <lineage>
        <taxon>Eukaryota</taxon>
        <taxon>Fungi</taxon>
        <taxon>Fungi incertae sedis</taxon>
        <taxon>Chytridiomycota</taxon>
        <taxon>Chytridiomycota incertae sedis</taxon>
        <taxon>Chytridiomycetes</taxon>
        <taxon>Chytridiales</taxon>
        <taxon>Chytriomycetaceae</taxon>
        <taxon>Chytriomyces</taxon>
    </lineage>
</organism>
<feature type="region of interest" description="Disordered" evidence="1">
    <location>
        <begin position="349"/>
        <end position="390"/>
    </location>
</feature>
<dbReference type="InterPro" id="IPR001849">
    <property type="entry name" value="PH_domain"/>
</dbReference>
<dbReference type="PROSITE" id="PS50003">
    <property type="entry name" value="PH_DOMAIN"/>
    <property type="match status" value="1"/>
</dbReference>
<name>A0A507ER60_9FUNG</name>
<dbReference type="Proteomes" id="UP000320333">
    <property type="component" value="Unassembled WGS sequence"/>
</dbReference>
<dbReference type="CDD" id="cd00821">
    <property type="entry name" value="PH"/>
    <property type="match status" value="1"/>
</dbReference>
<evidence type="ECO:0000313" key="4">
    <source>
        <dbReference type="Proteomes" id="UP000320333"/>
    </source>
</evidence>
<protein>
    <recommendedName>
        <fullName evidence="2">PH domain-containing protein</fullName>
    </recommendedName>
</protein>
<keyword evidence="4" id="KW-1185">Reference proteome</keyword>
<feature type="domain" description="PH" evidence="2">
    <location>
        <begin position="47"/>
        <end position="155"/>
    </location>
</feature>
<feature type="region of interest" description="Disordered" evidence="1">
    <location>
        <begin position="181"/>
        <end position="224"/>
    </location>
</feature>
<gene>
    <name evidence="3" type="ORF">CcCBS67573_g07872</name>
</gene>
<dbReference type="OrthoDB" id="2162306at2759"/>
<dbReference type="Gene3D" id="2.30.29.30">
    <property type="entry name" value="Pleckstrin-homology domain (PH domain)/Phosphotyrosine-binding domain (PTB)"/>
    <property type="match status" value="1"/>
</dbReference>
<proteinExistence type="predicted"/>
<comment type="caution">
    <text evidence="3">The sequence shown here is derived from an EMBL/GenBank/DDBJ whole genome shotgun (WGS) entry which is preliminary data.</text>
</comment>
<feature type="compositionally biased region" description="Polar residues" evidence="1">
    <location>
        <begin position="295"/>
        <end position="305"/>
    </location>
</feature>